<feature type="region of interest" description="Disordered" evidence="6">
    <location>
        <begin position="429"/>
        <end position="458"/>
    </location>
</feature>
<evidence type="ECO:0000259" key="7">
    <source>
        <dbReference type="Pfam" id="PF05670"/>
    </source>
</evidence>
<evidence type="ECO:0000256" key="5">
    <source>
        <dbReference type="HAMAP-Rule" id="MF_00844"/>
    </source>
</evidence>
<dbReference type="InterPro" id="IPR043682">
    <property type="entry name" value="RqcH_bacterial"/>
</dbReference>
<feature type="coiled-coil region" evidence="5">
    <location>
        <begin position="292"/>
        <end position="319"/>
    </location>
</feature>
<organism evidence="8 9">
    <name type="scientific">Alkalibacterium iburiense</name>
    <dbReference type="NCBI Taxonomy" id="290589"/>
    <lineage>
        <taxon>Bacteria</taxon>
        <taxon>Bacillati</taxon>
        <taxon>Bacillota</taxon>
        <taxon>Bacilli</taxon>
        <taxon>Lactobacillales</taxon>
        <taxon>Carnobacteriaceae</taxon>
        <taxon>Alkalibacterium</taxon>
    </lineage>
</organism>
<gene>
    <name evidence="8" type="primary">efbA</name>
    <name evidence="5" type="synonym">rqcH</name>
    <name evidence="8" type="ORF">GCM10008932_03860</name>
</gene>
<comment type="caution">
    <text evidence="8">The sequence shown here is derived from an EMBL/GenBank/DDBJ whole genome shotgun (WGS) entry which is preliminary data.</text>
</comment>
<comment type="function">
    <text evidence="5">Key component of the ribosome quality control system (RQC), a ribosome-associated complex that mediates the extraction of incompletely synthesized nascent chains from stalled ribosomes and their subsequent degradation. RqcH recruits Ala-charged tRNA, and with RqcP directs the elongation of stalled nascent chains on 50S ribosomal subunits, leading to non-templated C-terminal alanine extensions (Ala tail). The Ala tail promotes nascent chain degradation. May add between 1 and at least 8 Ala residues. Binds to stalled 50S ribosomal subunits.</text>
</comment>
<accession>A0ABN0X3B4</accession>
<evidence type="ECO:0000256" key="1">
    <source>
        <dbReference type="ARBA" id="ARBA00022555"/>
    </source>
</evidence>
<reference evidence="8 9" key="1">
    <citation type="journal article" date="2019" name="Int. J. Syst. Evol. Microbiol.">
        <title>The Global Catalogue of Microorganisms (GCM) 10K type strain sequencing project: providing services to taxonomists for standard genome sequencing and annotation.</title>
        <authorList>
            <consortium name="The Broad Institute Genomics Platform"/>
            <consortium name="The Broad Institute Genome Sequencing Center for Infectious Disease"/>
            <person name="Wu L."/>
            <person name="Ma J."/>
        </authorList>
    </citation>
    <scope>NUCLEOTIDE SEQUENCE [LARGE SCALE GENOMIC DNA]</scope>
    <source>
        <strain evidence="8 9">JCM 12662</strain>
    </source>
</reference>
<evidence type="ECO:0000313" key="9">
    <source>
        <dbReference type="Proteomes" id="UP001501166"/>
    </source>
</evidence>
<evidence type="ECO:0000256" key="4">
    <source>
        <dbReference type="ARBA" id="ARBA00022917"/>
    </source>
</evidence>
<dbReference type="PANTHER" id="PTHR15239:SF6">
    <property type="entry name" value="RIBOSOME QUALITY CONTROL COMPLEX SUBUNIT NEMF"/>
    <property type="match status" value="1"/>
</dbReference>
<dbReference type="InterPro" id="IPR051608">
    <property type="entry name" value="RQC_Subunit_NEMF"/>
</dbReference>
<dbReference type="Gene3D" id="2.30.310.10">
    <property type="entry name" value="ibrinogen binding protein from staphylococcus aureus domain"/>
    <property type="match status" value="1"/>
</dbReference>
<keyword evidence="3 5" id="KW-0694">RNA-binding</keyword>
<evidence type="ECO:0000256" key="6">
    <source>
        <dbReference type="SAM" id="MobiDB-lite"/>
    </source>
</evidence>
<feature type="compositionally biased region" description="Basic residues" evidence="6">
    <location>
        <begin position="429"/>
        <end position="440"/>
    </location>
</feature>
<dbReference type="Proteomes" id="UP001501166">
    <property type="component" value="Unassembled WGS sequence"/>
</dbReference>
<keyword evidence="2 5" id="KW-0699">rRNA-binding</keyword>
<protein>
    <recommendedName>
        <fullName evidence="5">Rqc2 homolog RqcH</fullName>
        <shortName evidence="5">RqcH</shortName>
    </recommendedName>
</protein>
<evidence type="ECO:0000256" key="2">
    <source>
        <dbReference type="ARBA" id="ARBA00022730"/>
    </source>
</evidence>
<evidence type="ECO:0000313" key="8">
    <source>
        <dbReference type="EMBL" id="GAA0354070.1"/>
    </source>
</evidence>
<dbReference type="Pfam" id="PF05833">
    <property type="entry name" value="NFACT_N"/>
    <property type="match status" value="1"/>
</dbReference>
<comment type="similarity">
    <text evidence="5">Belongs to the NEMF family.</text>
</comment>
<proteinExistence type="inferred from homology"/>
<keyword evidence="9" id="KW-1185">Reference proteome</keyword>
<dbReference type="Pfam" id="PF05670">
    <property type="entry name" value="NFACT-R_1"/>
    <property type="match status" value="1"/>
</dbReference>
<dbReference type="HAMAP" id="MF_00844_B">
    <property type="entry name" value="RqcH_B"/>
    <property type="match status" value="1"/>
</dbReference>
<dbReference type="EMBL" id="BAAACW010000024">
    <property type="protein sequence ID" value="GAA0354070.1"/>
    <property type="molecule type" value="Genomic_DNA"/>
</dbReference>
<dbReference type="PANTHER" id="PTHR15239">
    <property type="entry name" value="NUCLEAR EXPORT MEDIATOR FACTOR NEMF"/>
    <property type="match status" value="1"/>
</dbReference>
<dbReference type="InterPro" id="IPR008532">
    <property type="entry name" value="NFACT_RNA-bd"/>
</dbReference>
<dbReference type="Gene3D" id="3.40.970.40">
    <property type="entry name" value="fibrinogen binding protein from staphylococcus aureus domain like"/>
    <property type="match status" value="1"/>
</dbReference>
<feature type="domain" description="NFACT RNA-binding" evidence="7">
    <location>
        <begin position="445"/>
        <end position="538"/>
    </location>
</feature>
<keyword evidence="1 5" id="KW-0820">tRNA-binding</keyword>
<comment type="subunit">
    <text evidence="5">Associates with stalled 50S ribosomal subunits. Binds to RqcP.</text>
</comment>
<keyword evidence="4 5" id="KW-0648">Protein biosynthesis</keyword>
<dbReference type="RefSeq" id="WP_343753458.1">
    <property type="nucleotide sequence ID" value="NZ_BAAACW010000024.1"/>
</dbReference>
<evidence type="ECO:0000256" key="3">
    <source>
        <dbReference type="ARBA" id="ARBA00022884"/>
    </source>
</evidence>
<sequence length="564" mass="65499">MSFDGLFVNALTQELNENVLGGRISKIQQPYENELIIRIRANRKNFSLLLSAHPQYARVQLTDIPFENPAHPPHFCMVMRKHLDGAIIESIEQKENDRLLIFSFRSRNELGDTEYLSLIVEVMGRHSNILLVHKDENRILDVIRHVPPSQNTYRTLLPGAPYVEAPSQDKENPFEYSGDFPIESMDTKEKVKWVQQTFQGFGRDSAQELVYRFEKSEDSAKAVFDAFIQSFQLSHLEPTLTRKETKEFFTPLLYHHLEGEKETFASLSELMDRYFYDKAERDRVNQQSHDLSQLLKSLYQKNKNKLAKLRKEMDNTKQADDYRIKGEVLTAYLHEVNKGDEVITLPNFYEEEETLTIELDPQKSPADNAQHYFSRYQKMKNAKVHLKKQIAFTKQEMDYFDTLLTQLSIASISDIEEIREELREGNYIKKRGSKKKKQKKAKPEAFKSSDGASILVGKNNTQNDELTMKRARKSHWWAHTKDIPGSHVIIEEEHPSEQTIEEACILAAYYSKYRLSSSVPVDVVQVKNIRKPNGAKPGYVIYEGQTTYYVTPTEQKVNSLRVKE</sequence>
<keyword evidence="5" id="KW-0175">Coiled coil</keyword>
<name>A0ABN0X3B4_9LACT</name>